<comment type="caution">
    <text evidence="2">The sequence shown here is derived from an EMBL/GenBank/DDBJ whole genome shotgun (WGS) entry which is preliminary data.</text>
</comment>
<dbReference type="EMBL" id="JAUHQA010000001">
    <property type="protein sequence ID" value="MDN4480512.1"/>
    <property type="molecule type" value="Genomic_DNA"/>
</dbReference>
<dbReference type="InterPro" id="IPR029058">
    <property type="entry name" value="AB_hydrolase_fold"/>
</dbReference>
<reference evidence="2" key="1">
    <citation type="submission" date="2023-06" db="EMBL/GenBank/DDBJ databases">
        <title>Egi l300058.</title>
        <authorList>
            <person name="Gao L."/>
            <person name="Fang B.-Z."/>
            <person name="Li W.-J."/>
        </authorList>
    </citation>
    <scope>NUCLEOTIDE SEQUENCE</scope>
    <source>
        <strain evidence="2">EGI L300058</strain>
    </source>
</reference>
<dbReference type="PANTHER" id="PTHR11614">
    <property type="entry name" value="PHOSPHOLIPASE-RELATED"/>
    <property type="match status" value="1"/>
</dbReference>
<accession>A0ABT8GGF9</accession>
<keyword evidence="3" id="KW-1185">Reference proteome</keyword>
<dbReference type="Proteomes" id="UP001172708">
    <property type="component" value="Unassembled WGS sequence"/>
</dbReference>
<dbReference type="Gene3D" id="3.40.50.1820">
    <property type="entry name" value="alpha/beta hydrolase"/>
    <property type="match status" value="1"/>
</dbReference>
<dbReference type="Pfam" id="PF12146">
    <property type="entry name" value="Hydrolase_4"/>
    <property type="match status" value="1"/>
</dbReference>
<gene>
    <name evidence="2" type="ORF">QQX02_06200</name>
</gene>
<feature type="domain" description="Serine aminopeptidase S33" evidence="1">
    <location>
        <begin position="44"/>
        <end position="177"/>
    </location>
</feature>
<dbReference type="InterPro" id="IPR022742">
    <property type="entry name" value="Hydrolase_4"/>
</dbReference>
<protein>
    <submittedName>
        <fullName evidence="2">Alpha/beta hydrolase</fullName>
    </submittedName>
</protein>
<dbReference type="GO" id="GO:0016787">
    <property type="term" value="F:hydrolase activity"/>
    <property type="evidence" value="ECO:0007669"/>
    <property type="project" value="UniProtKB-KW"/>
</dbReference>
<name>A0ABT8GGF9_9MICO</name>
<dbReference type="RefSeq" id="WP_301141925.1">
    <property type="nucleotide sequence ID" value="NZ_JAUHQA010000001.1"/>
</dbReference>
<evidence type="ECO:0000313" key="3">
    <source>
        <dbReference type="Proteomes" id="UP001172708"/>
    </source>
</evidence>
<proteinExistence type="predicted"/>
<sequence length="322" mass="34876">MEPESAPTRVEWTEGQWRDDVLPDYERAPLGPATLIRRIGLPTRTRGVVLHVHGYNDYFFTTHVADALTEMGLAFYAVDMRRAGRSLTPGDKPHHITDIAELGEDITAASAAALADAKERTGEEHLPLVIHAHSTGGLAAAIWASDTPHPDLAALVLNSPFFGLMLRPWERYALAATPTISRLRAGTVLARVPSPYSVALRDKGGWVFDPQWKKPGGEPATAGWLAATRAAQRRVARGLDIRVPVLVARSDSSGPDRDDNPRHQSQDVVVDTALIEAWAPGLGSDVRDAVVEGAVHDLSLSAEGPRRAFFDAVGDFVDTVLE</sequence>
<dbReference type="InterPro" id="IPR051044">
    <property type="entry name" value="MAG_DAG_Lipase"/>
</dbReference>
<keyword evidence="2" id="KW-0378">Hydrolase</keyword>
<evidence type="ECO:0000313" key="2">
    <source>
        <dbReference type="EMBL" id="MDN4480512.1"/>
    </source>
</evidence>
<dbReference type="SUPFAM" id="SSF53474">
    <property type="entry name" value="alpha/beta-Hydrolases"/>
    <property type="match status" value="1"/>
</dbReference>
<organism evidence="2 3">
    <name type="scientific">Demequina muriae</name>
    <dbReference type="NCBI Taxonomy" id="3051664"/>
    <lineage>
        <taxon>Bacteria</taxon>
        <taxon>Bacillati</taxon>
        <taxon>Actinomycetota</taxon>
        <taxon>Actinomycetes</taxon>
        <taxon>Micrococcales</taxon>
        <taxon>Demequinaceae</taxon>
        <taxon>Demequina</taxon>
    </lineage>
</organism>
<evidence type="ECO:0000259" key="1">
    <source>
        <dbReference type="Pfam" id="PF12146"/>
    </source>
</evidence>